<reference evidence="2 3" key="1">
    <citation type="submission" date="2021-04" db="EMBL/GenBank/DDBJ databases">
        <authorList>
            <person name="Bliznina A."/>
        </authorList>
    </citation>
    <scope>NUCLEOTIDE SEQUENCE [LARGE SCALE GENOMIC DNA]</scope>
</reference>
<feature type="compositionally biased region" description="Basic residues" evidence="1">
    <location>
        <begin position="297"/>
        <end position="313"/>
    </location>
</feature>
<feature type="compositionally biased region" description="Basic and acidic residues" evidence="1">
    <location>
        <begin position="285"/>
        <end position="296"/>
    </location>
</feature>
<feature type="region of interest" description="Disordered" evidence="1">
    <location>
        <begin position="272"/>
        <end position="345"/>
    </location>
</feature>
<keyword evidence="3" id="KW-1185">Reference proteome</keyword>
<dbReference type="Proteomes" id="UP001158576">
    <property type="component" value="Chromosome 2"/>
</dbReference>
<name>A0ABN7T4F6_OIKDI</name>
<evidence type="ECO:0000313" key="2">
    <source>
        <dbReference type="EMBL" id="CAG5110175.1"/>
    </source>
</evidence>
<dbReference type="EMBL" id="OU015567">
    <property type="protein sequence ID" value="CAG5110175.1"/>
    <property type="molecule type" value="Genomic_DNA"/>
</dbReference>
<sequence length="345" mass="40153">MREYRSWFKINKIKNFLSRASYIFSTDKDFPSLAKISLTVIQPRTDSPDHLRFIGITDADGHSEFVYTNTVKDECVKTPSSKCYDVCRFSSSKADFYTNVECRLCLVRWKCLDLDSLRKCGKSKCHEQCHEELQPRELFGIPSRWRQEDCLACMIQKNCATEYDLQMHYGYTVDCASECASNESMNCPSIPAANDCKTACDGECQNSDSDCHIDCFKRQCPETQDSCVNCIESCSATKVLVEAHMNAQMDRSVMEFPILKARFTKDYMRANDLLPTSAPKPAKSKGRERVKSEKDKSKRKLKKERRREKRNKRQQLQAQRKQKRRNRKKTRKSKKQQQRQQNQKG</sequence>
<gene>
    <name evidence="2" type="ORF">OKIOD_LOCUS13367</name>
</gene>
<accession>A0ABN7T4F6</accession>
<protein>
    <submittedName>
        <fullName evidence="2">Oidioi.mRNA.OKI2018_I69.chr2.g4602.t1.cds</fullName>
    </submittedName>
</protein>
<evidence type="ECO:0000256" key="1">
    <source>
        <dbReference type="SAM" id="MobiDB-lite"/>
    </source>
</evidence>
<organism evidence="2 3">
    <name type="scientific">Oikopleura dioica</name>
    <name type="common">Tunicate</name>
    <dbReference type="NCBI Taxonomy" id="34765"/>
    <lineage>
        <taxon>Eukaryota</taxon>
        <taxon>Metazoa</taxon>
        <taxon>Chordata</taxon>
        <taxon>Tunicata</taxon>
        <taxon>Appendicularia</taxon>
        <taxon>Copelata</taxon>
        <taxon>Oikopleuridae</taxon>
        <taxon>Oikopleura</taxon>
    </lineage>
</organism>
<evidence type="ECO:0000313" key="3">
    <source>
        <dbReference type="Proteomes" id="UP001158576"/>
    </source>
</evidence>
<feature type="compositionally biased region" description="Basic residues" evidence="1">
    <location>
        <begin position="320"/>
        <end position="337"/>
    </location>
</feature>
<proteinExistence type="predicted"/>